<keyword evidence="4" id="KW-0378">Hydrolase</keyword>
<evidence type="ECO:0000313" key="9">
    <source>
        <dbReference type="Proteomes" id="UP000663505"/>
    </source>
</evidence>
<dbReference type="InterPro" id="IPR000086">
    <property type="entry name" value="NUDIX_hydrolase_dom"/>
</dbReference>
<evidence type="ECO:0000256" key="4">
    <source>
        <dbReference type="ARBA" id="ARBA00022801"/>
    </source>
</evidence>
<feature type="domain" description="Nudix hydrolase" evidence="7">
    <location>
        <begin position="15"/>
        <end position="212"/>
    </location>
</feature>
<dbReference type="PANTHER" id="PTHR12318:SF0">
    <property type="entry name" value="ACYL-COENZYME A DIPHOSPHATASE NUDT19"/>
    <property type="match status" value="1"/>
</dbReference>
<evidence type="ECO:0000256" key="5">
    <source>
        <dbReference type="ARBA" id="ARBA00022842"/>
    </source>
</evidence>
<proteinExistence type="predicted"/>
<comment type="cofactor">
    <cofactor evidence="2">
        <name>Mg(2+)</name>
        <dbReference type="ChEBI" id="CHEBI:18420"/>
    </cofactor>
</comment>
<evidence type="ECO:0000256" key="1">
    <source>
        <dbReference type="ARBA" id="ARBA00001936"/>
    </source>
</evidence>
<comment type="cofactor">
    <cofactor evidence="1">
        <name>Mn(2+)</name>
        <dbReference type="ChEBI" id="CHEBI:29035"/>
    </cofactor>
</comment>
<evidence type="ECO:0000256" key="2">
    <source>
        <dbReference type="ARBA" id="ARBA00001946"/>
    </source>
</evidence>
<dbReference type="RefSeq" id="WP_206655346.1">
    <property type="nucleotide sequence ID" value="NZ_CP071182.1"/>
</dbReference>
<dbReference type="Gene3D" id="3.90.79.10">
    <property type="entry name" value="Nucleoside Triphosphate Pyrophosphohydrolase"/>
    <property type="match status" value="1"/>
</dbReference>
<evidence type="ECO:0000313" key="8">
    <source>
        <dbReference type="EMBL" id="QSO45974.1"/>
    </source>
</evidence>
<keyword evidence="6" id="KW-0464">Manganese</keyword>
<dbReference type="KEGG" id="afx:JZ786_15720"/>
<evidence type="ECO:0000256" key="3">
    <source>
        <dbReference type="ARBA" id="ARBA00022723"/>
    </source>
</evidence>
<dbReference type="AlphaFoldDB" id="A0A9X7VWL0"/>
<evidence type="ECO:0000256" key="6">
    <source>
        <dbReference type="ARBA" id="ARBA00023211"/>
    </source>
</evidence>
<organism evidence="8 9">
    <name type="scientific">Alicyclobacillus mengziensis</name>
    <dbReference type="NCBI Taxonomy" id="2931921"/>
    <lineage>
        <taxon>Bacteria</taxon>
        <taxon>Bacillati</taxon>
        <taxon>Bacillota</taxon>
        <taxon>Bacilli</taxon>
        <taxon>Bacillales</taxon>
        <taxon>Alicyclobacillaceae</taxon>
        <taxon>Alicyclobacillus</taxon>
    </lineage>
</organism>
<dbReference type="Proteomes" id="UP000663505">
    <property type="component" value="Chromosome"/>
</dbReference>
<dbReference type="Pfam" id="PF00293">
    <property type="entry name" value="NUDIX"/>
    <property type="match status" value="1"/>
</dbReference>
<dbReference type="InterPro" id="IPR039121">
    <property type="entry name" value="NUDT19"/>
</dbReference>
<dbReference type="CDD" id="cd18870">
    <property type="entry name" value="NUDIX_AcylCoAdiphos_Nudt19"/>
    <property type="match status" value="1"/>
</dbReference>
<dbReference type="PROSITE" id="PS51462">
    <property type="entry name" value="NUDIX"/>
    <property type="match status" value="1"/>
</dbReference>
<gene>
    <name evidence="8" type="ORF">JZ786_15720</name>
</gene>
<evidence type="ECO:0000259" key="7">
    <source>
        <dbReference type="PROSITE" id="PS51462"/>
    </source>
</evidence>
<dbReference type="InterPro" id="IPR015797">
    <property type="entry name" value="NUDIX_hydrolase-like_dom_sf"/>
</dbReference>
<keyword evidence="9" id="KW-1185">Reference proteome</keyword>
<sequence length="239" mass="27073">MRSENQSNGFETGVRIRPAATLLLVRDGRNGIEVLTLKRSKKMRFLPGHIAFPGGAVDDEDRLYIDTLGDVHVTAGMNSDDAVYAAAALRECGEEIGWACSLSQHGEPLREQYVPHPTQVQLLHSEITYHAWLQEVGYEIDFKRLRFVGRWVTPPSMPARFDTRFFLYRMMETDLEPSVHLDENDWARWLDVSETLRKTESGECAAAPPTMAMLKGLEKFPTVKECFDSLYVPGPTPTR</sequence>
<dbReference type="PANTHER" id="PTHR12318">
    <property type="entry name" value="TESTOSTERONE-REGULATED PROTEIN RP2"/>
    <property type="match status" value="1"/>
</dbReference>
<name>A0A9X7VWL0_9BACL</name>
<protein>
    <submittedName>
        <fullName evidence="8">NUDIX domain-containing protein</fullName>
    </submittedName>
</protein>
<keyword evidence="3" id="KW-0479">Metal-binding</keyword>
<dbReference type="SUPFAM" id="SSF55811">
    <property type="entry name" value="Nudix"/>
    <property type="match status" value="1"/>
</dbReference>
<reference evidence="8 9" key="1">
    <citation type="submission" date="2021-02" db="EMBL/GenBank/DDBJ databases">
        <title>Alicyclobacillus curvatus sp. nov. and Alicyclobacillus mengziensis sp. nov., two acidophilic bacteria isolated from acid mine drainage.</title>
        <authorList>
            <person name="Huang Y."/>
        </authorList>
    </citation>
    <scope>NUCLEOTIDE SEQUENCE [LARGE SCALE GENOMIC DNA]</scope>
    <source>
        <strain evidence="8 9">S30H14</strain>
    </source>
</reference>
<accession>A0A9X7VWL0</accession>
<dbReference type="EMBL" id="CP071182">
    <property type="protein sequence ID" value="QSO45974.1"/>
    <property type="molecule type" value="Genomic_DNA"/>
</dbReference>
<dbReference type="GO" id="GO:0046872">
    <property type="term" value="F:metal ion binding"/>
    <property type="evidence" value="ECO:0007669"/>
    <property type="project" value="UniProtKB-KW"/>
</dbReference>
<keyword evidence="5" id="KW-0460">Magnesium</keyword>
<dbReference type="GO" id="GO:0016818">
    <property type="term" value="F:hydrolase activity, acting on acid anhydrides, in phosphorus-containing anhydrides"/>
    <property type="evidence" value="ECO:0007669"/>
    <property type="project" value="InterPro"/>
</dbReference>